<reference evidence="1 2" key="1">
    <citation type="journal article" date="2018" name="Sci. Rep.">
        <title>Comparative genomics provides insights into the lifestyle and reveals functional heterogeneity of dark septate endophytic fungi.</title>
        <authorList>
            <person name="Knapp D.G."/>
            <person name="Nemeth J.B."/>
            <person name="Barry K."/>
            <person name="Hainaut M."/>
            <person name="Henrissat B."/>
            <person name="Johnson J."/>
            <person name="Kuo A."/>
            <person name="Lim J.H.P."/>
            <person name="Lipzen A."/>
            <person name="Nolan M."/>
            <person name="Ohm R.A."/>
            <person name="Tamas L."/>
            <person name="Grigoriev I.V."/>
            <person name="Spatafora J.W."/>
            <person name="Nagy L.G."/>
            <person name="Kovacs G.M."/>
        </authorList>
    </citation>
    <scope>NUCLEOTIDE SEQUENCE [LARGE SCALE GENOMIC DNA]</scope>
    <source>
        <strain evidence="1 2">DSE2036</strain>
    </source>
</reference>
<keyword evidence="2" id="KW-1185">Reference proteome</keyword>
<evidence type="ECO:0000313" key="2">
    <source>
        <dbReference type="Proteomes" id="UP000244855"/>
    </source>
</evidence>
<proteinExistence type="predicted"/>
<protein>
    <submittedName>
        <fullName evidence="1">Uncharacterized protein</fullName>
    </submittedName>
</protein>
<name>A0A2V1DJ10_9PLEO</name>
<dbReference type="EMBL" id="KZ805427">
    <property type="protein sequence ID" value="PVH97851.1"/>
    <property type="molecule type" value="Genomic_DNA"/>
</dbReference>
<dbReference type="Proteomes" id="UP000244855">
    <property type="component" value="Unassembled WGS sequence"/>
</dbReference>
<dbReference type="AlphaFoldDB" id="A0A2V1DJ10"/>
<sequence>MECTHTHTHTHAGARNSWTSTLHTYPSITTPQKKIIYLPPLTTTHYTTLHYTYLSCSQSQSTFTCERFLALNKFPNPQSR</sequence>
<organism evidence="1 2">
    <name type="scientific">Periconia macrospinosa</name>
    <dbReference type="NCBI Taxonomy" id="97972"/>
    <lineage>
        <taxon>Eukaryota</taxon>
        <taxon>Fungi</taxon>
        <taxon>Dikarya</taxon>
        <taxon>Ascomycota</taxon>
        <taxon>Pezizomycotina</taxon>
        <taxon>Dothideomycetes</taxon>
        <taxon>Pleosporomycetidae</taxon>
        <taxon>Pleosporales</taxon>
        <taxon>Massarineae</taxon>
        <taxon>Periconiaceae</taxon>
        <taxon>Periconia</taxon>
    </lineage>
</organism>
<evidence type="ECO:0000313" key="1">
    <source>
        <dbReference type="EMBL" id="PVH97851.1"/>
    </source>
</evidence>
<gene>
    <name evidence="1" type="ORF">DM02DRAFT_616234</name>
</gene>
<accession>A0A2V1DJ10</accession>